<dbReference type="CDD" id="cd03349">
    <property type="entry name" value="LbH_XAT"/>
    <property type="match status" value="1"/>
</dbReference>
<dbReference type="GO" id="GO:0016740">
    <property type="term" value="F:transferase activity"/>
    <property type="evidence" value="ECO:0007669"/>
    <property type="project" value="UniProtKB-KW"/>
</dbReference>
<comment type="caution">
    <text evidence="2">The sequence shown here is derived from an EMBL/GenBank/DDBJ whole genome shotgun (WGS) entry which is preliminary data.</text>
</comment>
<name>A0A139KWT9_9BACE</name>
<protein>
    <submittedName>
        <fullName evidence="2">Chloramphenicol O-acetyltransferase domain protein</fullName>
    </submittedName>
</protein>
<dbReference type="EMBL" id="LTDF01000155">
    <property type="protein sequence ID" value="KXT43659.1"/>
    <property type="molecule type" value="Genomic_DNA"/>
</dbReference>
<proteinExistence type="inferred from homology"/>
<dbReference type="PANTHER" id="PTHR43300">
    <property type="entry name" value="ACETYLTRANSFERASE"/>
    <property type="match status" value="1"/>
</dbReference>
<dbReference type="PANTHER" id="PTHR43300:SF11">
    <property type="entry name" value="ACETYLTRANSFERASE RV3034C-RELATED"/>
    <property type="match status" value="1"/>
</dbReference>
<keyword evidence="2" id="KW-0808">Transferase</keyword>
<evidence type="ECO:0000313" key="2">
    <source>
        <dbReference type="EMBL" id="KXT43659.1"/>
    </source>
</evidence>
<dbReference type="InterPro" id="IPR050179">
    <property type="entry name" value="Trans_hexapeptide_repeat"/>
</dbReference>
<gene>
    <name evidence="2" type="ORF">HMPREF2531_04222</name>
</gene>
<dbReference type="AlphaFoldDB" id="A0A139KWT9"/>
<dbReference type="InterPro" id="IPR011004">
    <property type="entry name" value="Trimer_LpxA-like_sf"/>
</dbReference>
<dbReference type="InterPro" id="IPR001451">
    <property type="entry name" value="Hexapep"/>
</dbReference>
<dbReference type="SUPFAM" id="SSF51161">
    <property type="entry name" value="Trimeric LpxA-like enzymes"/>
    <property type="match status" value="1"/>
</dbReference>
<dbReference type="PATRIC" id="fig|329854.7.peg.4296"/>
<comment type="similarity">
    <text evidence="1">Belongs to the transferase hexapeptide repeat family.</text>
</comment>
<evidence type="ECO:0000256" key="1">
    <source>
        <dbReference type="ARBA" id="ARBA00007274"/>
    </source>
</evidence>
<evidence type="ECO:0000313" key="3">
    <source>
        <dbReference type="Proteomes" id="UP000070319"/>
    </source>
</evidence>
<dbReference type="Gene3D" id="2.160.10.10">
    <property type="entry name" value="Hexapeptide repeat proteins"/>
    <property type="match status" value="1"/>
</dbReference>
<dbReference type="Pfam" id="PF00132">
    <property type="entry name" value="Hexapep"/>
    <property type="match status" value="1"/>
</dbReference>
<sequence>MFYEDWNLEKSNVSDAWDNKGDIVIGNDVWIGYEAIIMAGVHIGDGAIIATRTVFTKDIPPYTIVGGIPAKPIRKRFNDDTIQKLEILKWWDWPIEKNPSKITLYFQH</sequence>
<dbReference type="Proteomes" id="UP000070319">
    <property type="component" value="Unassembled WGS sequence"/>
</dbReference>
<accession>A0A139KWT9</accession>
<organism evidence="2">
    <name type="scientific">Bacteroides intestinalis</name>
    <dbReference type="NCBI Taxonomy" id="329854"/>
    <lineage>
        <taxon>Bacteria</taxon>
        <taxon>Pseudomonadati</taxon>
        <taxon>Bacteroidota</taxon>
        <taxon>Bacteroidia</taxon>
        <taxon>Bacteroidales</taxon>
        <taxon>Bacteroidaceae</taxon>
        <taxon>Bacteroides</taxon>
    </lineage>
</organism>
<reference evidence="2 3" key="1">
    <citation type="submission" date="2016-02" db="EMBL/GenBank/DDBJ databases">
        <authorList>
            <person name="Wen L."/>
            <person name="He K."/>
            <person name="Yang H."/>
        </authorList>
    </citation>
    <scope>NUCLEOTIDE SEQUENCE [LARGE SCALE GENOMIC DNA]</scope>
    <source>
        <strain evidence="2 3">KLE1704</strain>
    </source>
</reference>